<feature type="domain" description="G-protein coupled receptors family 1 profile" evidence="10">
    <location>
        <begin position="33"/>
        <end position="296"/>
    </location>
</feature>
<protein>
    <recommendedName>
        <fullName evidence="10">G-protein coupled receptors family 1 profile domain-containing protein</fullName>
    </recommendedName>
</protein>
<keyword evidence="3 9" id="KW-1133">Transmembrane helix</keyword>
<accession>A7RXA6</accession>
<dbReference type="PROSITE" id="PS00237">
    <property type="entry name" value="G_PROTEIN_RECEP_F1_1"/>
    <property type="match status" value="1"/>
</dbReference>
<evidence type="ECO:0000256" key="9">
    <source>
        <dbReference type="SAM" id="Phobius"/>
    </source>
</evidence>
<evidence type="ECO:0000256" key="1">
    <source>
        <dbReference type="ARBA" id="ARBA00004141"/>
    </source>
</evidence>
<dbReference type="SUPFAM" id="SSF81321">
    <property type="entry name" value="Family A G protein-coupled receptor-like"/>
    <property type="match status" value="1"/>
</dbReference>
<dbReference type="CDD" id="cd00637">
    <property type="entry name" value="7tm_classA_rhodopsin-like"/>
    <property type="match status" value="1"/>
</dbReference>
<evidence type="ECO:0000259" key="10">
    <source>
        <dbReference type="PROSITE" id="PS50262"/>
    </source>
</evidence>
<keyword evidence="4 8" id="KW-0297">G-protein coupled receptor</keyword>
<dbReference type="PROSITE" id="PS50262">
    <property type="entry name" value="G_PROTEIN_RECEP_F1_2"/>
    <property type="match status" value="1"/>
</dbReference>
<dbReference type="GO" id="GO:0004930">
    <property type="term" value="F:G protein-coupled receptor activity"/>
    <property type="evidence" value="ECO:0007669"/>
    <property type="project" value="UniProtKB-KW"/>
</dbReference>
<feature type="transmembrane region" description="Helical" evidence="9">
    <location>
        <begin position="132"/>
        <end position="154"/>
    </location>
</feature>
<dbReference type="GO" id="GO:0016020">
    <property type="term" value="C:membrane"/>
    <property type="evidence" value="ECO:0007669"/>
    <property type="project" value="UniProtKB-SubCell"/>
</dbReference>
<evidence type="ECO:0000256" key="5">
    <source>
        <dbReference type="ARBA" id="ARBA00023136"/>
    </source>
</evidence>
<dbReference type="PANTHER" id="PTHR45695:SF9">
    <property type="entry name" value="LEUCOKININ RECEPTOR"/>
    <property type="match status" value="1"/>
</dbReference>
<name>A7RXA6_NEMVE</name>
<feature type="transmembrane region" description="Helical" evidence="9">
    <location>
        <begin position="20"/>
        <end position="42"/>
    </location>
</feature>
<dbReference type="OMA" id="PMANCAL"/>
<feature type="transmembrane region" description="Helical" evidence="9">
    <location>
        <begin position="275"/>
        <end position="299"/>
    </location>
</feature>
<organism evidence="11 12">
    <name type="scientific">Nematostella vectensis</name>
    <name type="common">Starlet sea anemone</name>
    <dbReference type="NCBI Taxonomy" id="45351"/>
    <lineage>
        <taxon>Eukaryota</taxon>
        <taxon>Metazoa</taxon>
        <taxon>Cnidaria</taxon>
        <taxon>Anthozoa</taxon>
        <taxon>Hexacorallia</taxon>
        <taxon>Actiniaria</taxon>
        <taxon>Edwardsiidae</taxon>
        <taxon>Nematostella</taxon>
    </lineage>
</organism>
<dbReference type="InParanoid" id="A7RXA6"/>
<evidence type="ECO:0000256" key="7">
    <source>
        <dbReference type="ARBA" id="ARBA00023224"/>
    </source>
</evidence>
<dbReference type="InterPro" id="IPR000276">
    <property type="entry name" value="GPCR_Rhodpsn"/>
</dbReference>
<sequence>MNYSGSQHDLEPVGLRWSLRLIYIAVFFIGIVGNLVVGIAIILRKRLRTSNNIFTLNLCIADLIVIVIYVPTQMAAFENDHNWPFGNFMCQVAYIIIPLCLSASIGILLAISTDRYRAIAHPLRPRLTLMNVKIIIAIIWFLSFITSIPLLFVAGTDRPDPSGKLYCSELWPRGTRYEEMYWIAIFVVQYVIPLAVIAALSRVTAMKIRQNSFFSSARKRSQIVTTAVRQRLKQSTKIAKMLIGLVLLYSICMLPQHVIYFWLKYGNLNVLSYKMYVFRLANVFPMANCALNPILYGTLNKEFAQVFKSFFAIFGCGKIKTGDEKNMESE</sequence>
<keyword evidence="6 8" id="KW-0675">Receptor</keyword>
<feature type="transmembrane region" description="Helical" evidence="9">
    <location>
        <begin position="180"/>
        <end position="200"/>
    </location>
</feature>
<evidence type="ECO:0000256" key="2">
    <source>
        <dbReference type="ARBA" id="ARBA00022692"/>
    </source>
</evidence>
<feature type="transmembrane region" description="Helical" evidence="9">
    <location>
        <begin position="241"/>
        <end position="263"/>
    </location>
</feature>
<proteinExistence type="inferred from homology"/>
<evidence type="ECO:0000256" key="8">
    <source>
        <dbReference type="RuleBase" id="RU000688"/>
    </source>
</evidence>
<dbReference type="eggNOG" id="KOG3656">
    <property type="taxonomic scope" value="Eukaryota"/>
</dbReference>
<comment type="subcellular location">
    <subcellularLocation>
        <location evidence="1">Membrane</location>
        <topology evidence="1">Multi-pass membrane protein</topology>
    </subcellularLocation>
</comment>
<dbReference type="PANTHER" id="PTHR45695">
    <property type="entry name" value="LEUCOKININ RECEPTOR-RELATED"/>
    <property type="match status" value="1"/>
</dbReference>
<dbReference type="PRINTS" id="PR00237">
    <property type="entry name" value="GPCRRHODOPSN"/>
</dbReference>
<dbReference type="HOGENOM" id="CLU_009579_6_0_1"/>
<dbReference type="InterPro" id="IPR017452">
    <property type="entry name" value="GPCR_Rhodpsn_7TM"/>
</dbReference>
<reference evidence="11 12" key="1">
    <citation type="journal article" date="2007" name="Science">
        <title>Sea anemone genome reveals ancestral eumetazoan gene repertoire and genomic organization.</title>
        <authorList>
            <person name="Putnam N.H."/>
            <person name="Srivastava M."/>
            <person name="Hellsten U."/>
            <person name="Dirks B."/>
            <person name="Chapman J."/>
            <person name="Salamov A."/>
            <person name="Terry A."/>
            <person name="Shapiro H."/>
            <person name="Lindquist E."/>
            <person name="Kapitonov V.V."/>
            <person name="Jurka J."/>
            <person name="Genikhovich G."/>
            <person name="Grigoriev I.V."/>
            <person name="Lucas S.M."/>
            <person name="Steele R.E."/>
            <person name="Finnerty J.R."/>
            <person name="Technau U."/>
            <person name="Martindale M.Q."/>
            <person name="Rokhsar D.S."/>
        </authorList>
    </citation>
    <scope>NUCLEOTIDE SEQUENCE [LARGE SCALE GENOMIC DNA]</scope>
    <source>
        <strain evidence="12">CH2 X CH6</strain>
    </source>
</reference>
<dbReference type="SMART" id="SM01381">
    <property type="entry name" value="7TM_GPCR_Srsx"/>
    <property type="match status" value="1"/>
</dbReference>
<dbReference type="STRING" id="45351.A7RXA6"/>
<evidence type="ECO:0000256" key="6">
    <source>
        <dbReference type="ARBA" id="ARBA00023170"/>
    </source>
</evidence>
<evidence type="ECO:0000256" key="4">
    <source>
        <dbReference type="ARBA" id="ARBA00023040"/>
    </source>
</evidence>
<feature type="transmembrane region" description="Helical" evidence="9">
    <location>
        <begin position="54"/>
        <end position="72"/>
    </location>
</feature>
<dbReference type="Gene3D" id="1.20.1070.10">
    <property type="entry name" value="Rhodopsin 7-helix transmembrane proteins"/>
    <property type="match status" value="1"/>
</dbReference>
<comment type="similarity">
    <text evidence="8">Belongs to the G-protein coupled receptor 1 family.</text>
</comment>
<dbReference type="PhylomeDB" id="A7RXA6"/>
<dbReference type="Proteomes" id="UP000001593">
    <property type="component" value="Unassembled WGS sequence"/>
</dbReference>
<evidence type="ECO:0000256" key="3">
    <source>
        <dbReference type="ARBA" id="ARBA00022989"/>
    </source>
</evidence>
<keyword evidence="2 8" id="KW-0812">Transmembrane</keyword>
<feature type="transmembrane region" description="Helical" evidence="9">
    <location>
        <begin position="92"/>
        <end position="111"/>
    </location>
</feature>
<evidence type="ECO:0000313" key="12">
    <source>
        <dbReference type="Proteomes" id="UP000001593"/>
    </source>
</evidence>
<evidence type="ECO:0000313" key="11">
    <source>
        <dbReference type="EMBL" id="EDO43998.1"/>
    </source>
</evidence>
<keyword evidence="5 9" id="KW-0472">Membrane</keyword>
<keyword evidence="7 8" id="KW-0807">Transducer</keyword>
<keyword evidence="12" id="KW-1185">Reference proteome</keyword>
<feature type="non-terminal residue" evidence="11">
    <location>
        <position position="330"/>
    </location>
</feature>
<gene>
    <name evidence="11" type="ORF">NEMVEDRAFT_v1g96576</name>
</gene>
<dbReference type="Pfam" id="PF00001">
    <property type="entry name" value="7tm_1"/>
    <property type="match status" value="1"/>
</dbReference>
<dbReference type="EMBL" id="DS469549">
    <property type="protein sequence ID" value="EDO43998.1"/>
    <property type="molecule type" value="Genomic_DNA"/>
</dbReference>
<dbReference type="AlphaFoldDB" id="A7RXA6"/>